<protein>
    <submittedName>
        <fullName evidence="1">Orf136a protein</fullName>
    </submittedName>
</protein>
<evidence type="ECO:0000313" key="1">
    <source>
        <dbReference type="EMBL" id="BAD66777.1"/>
    </source>
</evidence>
<dbReference type="AlphaFoldDB" id="Q5U6D3"/>
<dbReference type="PANTHER" id="PTHR11439">
    <property type="entry name" value="GAG-POL-RELATED RETROTRANSPOSON"/>
    <property type="match status" value="1"/>
</dbReference>
<geneLocation type="mitochondrion" evidence="1"/>
<name>Q5U6D3_BETVV</name>
<accession>Q5U6D3</accession>
<sequence>MLCPRRPHLQAATHVVRYLAGTLDWGLDYPTDSELKLTAFCDSDWGTCAFSARSFTGYCVFLGRSLISWKTKKQKTFSKSSAEAEYRCMPQTTSEVVWIDAILEDLGFNVPKPIDLFCDNKAAHHIAHNAVFHERT</sequence>
<dbReference type="PANTHER" id="PTHR11439:SF522">
    <property type="entry name" value="REVERSE TRANSCRIPTASE TY1_COPIA-TYPE DOMAIN-CONTAINING PROTEIN"/>
    <property type="match status" value="1"/>
</dbReference>
<dbReference type="CDD" id="cd09272">
    <property type="entry name" value="RNase_HI_RT_Ty1"/>
    <property type="match status" value="1"/>
</dbReference>
<keyword evidence="1" id="KW-0496">Mitochondrion</keyword>
<dbReference type="EMBL" id="BA000024">
    <property type="protein sequence ID" value="BAD66777.1"/>
    <property type="molecule type" value="Genomic_DNA"/>
</dbReference>
<gene>
    <name evidence="1" type="primary">orf136a</name>
</gene>
<dbReference type="EMBL" id="BA000024">
    <property type="protein sequence ID" value="BAD66733.1"/>
    <property type="molecule type" value="Genomic_DNA"/>
</dbReference>
<dbReference type="InterPro" id="IPR043502">
    <property type="entry name" value="DNA/RNA_pol_sf"/>
</dbReference>
<reference evidence="1" key="1">
    <citation type="journal article" date="2004" name="Mol. Genet. Genomics">
        <title>The cytoplasmic male-sterile type and normal type mitochondrial genomes of sugar beet share the same complement of genes of known function but differ in the content of expressed ORFs.</title>
        <authorList>
            <person name="Satoh M."/>
            <person name="Kubo T."/>
            <person name="Nishizawa S."/>
            <person name="Estiati A."/>
            <person name="Itchoda N."/>
            <person name="Mikami T."/>
        </authorList>
    </citation>
    <scope>NUCLEOTIDE SEQUENCE</scope>
</reference>
<organism evidence="1">
    <name type="scientific">Beta vulgaris subsp. vulgaris</name>
    <name type="common">Beet</name>
    <dbReference type="NCBI Taxonomy" id="3555"/>
    <lineage>
        <taxon>Eukaryota</taxon>
        <taxon>Viridiplantae</taxon>
        <taxon>Streptophyta</taxon>
        <taxon>Embryophyta</taxon>
        <taxon>Tracheophyta</taxon>
        <taxon>Spermatophyta</taxon>
        <taxon>Magnoliopsida</taxon>
        <taxon>eudicotyledons</taxon>
        <taxon>Gunneridae</taxon>
        <taxon>Pentapetalae</taxon>
        <taxon>Caryophyllales</taxon>
        <taxon>Chenopodiaceae</taxon>
        <taxon>Betoideae</taxon>
        <taxon>Beta</taxon>
    </lineage>
</organism>
<proteinExistence type="predicted"/>
<dbReference type="SUPFAM" id="SSF56672">
    <property type="entry name" value="DNA/RNA polymerases"/>
    <property type="match status" value="1"/>
</dbReference>